<keyword evidence="3" id="KW-1185">Reference proteome</keyword>
<gene>
    <name evidence="2" type="ORF">Bca52824_010981</name>
</gene>
<reference evidence="2 3" key="1">
    <citation type="submission" date="2020-02" db="EMBL/GenBank/DDBJ databases">
        <authorList>
            <person name="Ma Q."/>
            <person name="Huang Y."/>
            <person name="Song X."/>
            <person name="Pei D."/>
        </authorList>
    </citation>
    <scope>NUCLEOTIDE SEQUENCE [LARGE SCALE GENOMIC DNA]</scope>
    <source>
        <strain evidence="2">Sxm20200214</strain>
        <tissue evidence="2">Leaf</tissue>
    </source>
</reference>
<comment type="caution">
    <text evidence="2">The sequence shown here is derived from an EMBL/GenBank/DDBJ whole genome shotgun (WGS) entry which is preliminary data.</text>
</comment>
<feature type="compositionally biased region" description="Basic and acidic residues" evidence="1">
    <location>
        <begin position="32"/>
        <end position="51"/>
    </location>
</feature>
<evidence type="ECO:0000256" key="1">
    <source>
        <dbReference type="SAM" id="MobiDB-lite"/>
    </source>
</evidence>
<organism evidence="2 3">
    <name type="scientific">Brassica carinata</name>
    <name type="common">Ethiopian mustard</name>
    <name type="synonym">Abyssinian cabbage</name>
    <dbReference type="NCBI Taxonomy" id="52824"/>
    <lineage>
        <taxon>Eukaryota</taxon>
        <taxon>Viridiplantae</taxon>
        <taxon>Streptophyta</taxon>
        <taxon>Embryophyta</taxon>
        <taxon>Tracheophyta</taxon>
        <taxon>Spermatophyta</taxon>
        <taxon>Magnoliopsida</taxon>
        <taxon>eudicotyledons</taxon>
        <taxon>Gunneridae</taxon>
        <taxon>Pentapetalae</taxon>
        <taxon>rosids</taxon>
        <taxon>malvids</taxon>
        <taxon>Brassicales</taxon>
        <taxon>Brassicaceae</taxon>
        <taxon>Brassiceae</taxon>
        <taxon>Brassica</taxon>
    </lineage>
</organism>
<feature type="region of interest" description="Disordered" evidence="1">
    <location>
        <begin position="20"/>
        <end position="51"/>
    </location>
</feature>
<protein>
    <submittedName>
        <fullName evidence="2">Uncharacterized protein</fullName>
    </submittedName>
</protein>
<dbReference type="EMBL" id="JAAMPC010000002">
    <property type="protein sequence ID" value="KAG2328253.1"/>
    <property type="molecule type" value="Genomic_DNA"/>
</dbReference>
<evidence type="ECO:0000313" key="2">
    <source>
        <dbReference type="EMBL" id="KAG2328253.1"/>
    </source>
</evidence>
<name>A0A8X8BBD2_BRACI</name>
<dbReference type="Proteomes" id="UP000886595">
    <property type="component" value="Unassembled WGS sequence"/>
</dbReference>
<accession>A0A8X8BBD2</accession>
<proteinExistence type="predicted"/>
<dbReference type="AlphaFoldDB" id="A0A8X8BBD2"/>
<evidence type="ECO:0000313" key="3">
    <source>
        <dbReference type="Proteomes" id="UP000886595"/>
    </source>
</evidence>
<sequence>MFELMAESNPEVARIWRSVRPRCNPTPEEQADLERQTDIRSSELRTDLNLP</sequence>